<dbReference type="PANTHER" id="PTHR12829">
    <property type="entry name" value="N6-ADENOSINE-METHYLTRANSFERASE"/>
    <property type="match status" value="1"/>
</dbReference>
<protein>
    <submittedName>
        <fullName evidence="5">MT-A70 family protein</fullName>
    </submittedName>
</protein>
<evidence type="ECO:0000256" key="1">
    <source>
        <dbReference type="ARBA" id="ARBA00022603"/>
    </source>
</evidence>
<dbReference type="RefSeq" id="WP_014529211.1">
    <property type="nucleotide sequence ID" value="NC_017325.1"/>
</dbReference>
<dbReference type="InterPro" id="IPR029063">
    <property type="entry name" value="SAM-dependent_MTases_sf"/>
</dbReference>
<dbReference type="PATRIC" id="fig|707241.3.peg.971"/>
<keyword evidence="1" id="KW-0489">Methyltransferase</keyword>
<dbReference type="PROSITE" id="PS51143">
    <property type="entry name" value="MT_A70"/>
    <property type="match status" value="1"/>
</dbReference>
<dbReference type="PANTHER" id="PTHR12829:SF7">
    <property type="entry name" value="N6-ADENOSINE-METHYLTRANSFERASE CATALYTIC SUBUNIT"/>
    <property type="match status" value="1"/>
</dbReference>
<comment type="similarity">
    <text evidence="4">Belongs to the MT-A70-like family.</text>
</comment>
<dbReference type="Pfam" id="PF05063">
    <property type="entry name" value="MT-A70"/>
    <property type="match status" value="1"/>
</dbReference>
<keyword evidence="3" id="KW-0949">S-adenosyl-L-methionine</keyword>
<evidence type="ECO:0000256" key="4">
    <source>
        <dbReference type="PROSITE-ProRule" id="PRU00489"/>
    </source>
</evidence>
<dbReference type="InterPro" id="IPR007757">
    <property type="entry name" value="MT-A70-like"/>
</dbReference>
<keyword evidence="2" id="KW-0808">Transferase</keyword>
<organism evidence="5 6">
    <name type="scientific">Sinorhizobium meliloti (strain SM11)</name>
    <dbReference type="NCBI Taxonomy" id="707241"/>
    <lineage>
        <taxon>Bacteria</taxon>
        <taxon>Pseudomonadati</taxon>
        <taxon>Pseudomonadota</taxon>
        <taxon>Alphaproteobacteria</taxon>
        <taxon>Hyphomicrobiales</taxon>
        <taxon>Rhizobiaceae</taxon>
        <taxon>Sinorhizobium/Ensifer group</taxon>
        <taxon>Sinorhizobium</taxon>
    </lineage>
</organism>
<name>F7X239_SINMM</name>
<evidence type="ECO:0000313" key="5">
    <source>
        <dbReference type="EMBL" id="AEH78203.1"/>
    </source>
</evidence>
<dbReference type="GO" id="GO:0032259">
    <property type="term" value="P:methylation"/>
    <property type="evidence" value="ECO:0007669"/>
    <property type="project" value="UniProtKB-KW"/>
</dbReference>
<evidence type="ECO:0000256" key="3">
    <source>
        <dbReference type="ARBA" id="ARBA00022691"/>
    </source>
</evidence>
<dbReference type="HOGENOM" id="CLU_860240_0_0_5"/>
<sequence length="323" mass="36522">MRRVASNHDSELILYETVSRWVTSVTEAWQSTIHGIFETGRLLIAAKAELRHGEWLAVVEQLPFSPRTTERLMAIACDQRLVNSTHVSLLPPSWGTLYEMTKLPDGTFQMLVENGTINPECERATITQFLKKKKRAVRERELSAKIEALPAKRYGLILADPEWRFEPYSRESGMDRAADNHYPTSATEIIASRPIAGIAAADSTLALWATVPMLPQALFVMESWGFEYKSNLVWVKDKIGTGYWFRNQHELLLIGTRGDVPAPAMGDQFPSVVYSPAIQHSAKPERILEILESYFPNIPKIELNRRGSPRNGWDAWGNEAEPC</sequence>
<evidence type="ECO:0000313" key="6">
    <source>
        <dbReference type="Proteomes" id="UP000009045"/>
    </source>
</evidence>
<accession>F7X239</accession>
<dbReference type="KEGG" id="smx:SM11_chr0926"/>
<dbReference type="SUPFAM" id="SSF53335">
    <property type="entry name" value="S-adenosyl-L-methionine-dependent methyltransferases"/>
    <property type="match status" value="1"/>
</dbReference>
<gene>
    <name evidence="5" type="primary">dmnA</name>
    <name evidence="5" type="ordered locus">SM11_chr0926</name>
</gene>
<proteinExistence type="inferred from homology"/>
<evidence type="ECO:0000256" key="2">
    <source>
        <dbReference type="ARBA" id="ARBA00022679"/>
    </source>
</evidence>
<dbReference type="EMBL" id="CP001830">
    <property type="protein sequence ID" value="AEH78203.1"/>
    <property type="molecule type" value="Genomic_DNA"/>
</dbReference>
<dbReference type="AlphaFoldDB" id="F7X239"/>
<dbReference type="GO" id="GO:0008168">
    <property type="term" value="F:methyltransferase activity"/>
    <property type="evidence" value="ECO:0007669"/>
    <property type="project" value="UniProtKB-KW"/>
</dbReference>
<reference evidence="5 6" key="1">
    <citation type="journal article" date="2011" name="J. Biotechnol.">
        <title>The complete genome sequence of the dominant Sinorhizobium meliloti field isolate SM11 extends the S. meliloti pan-genome.</title>
        <authorList>
            <person name="Schneiker-Bekel S."/>
            <person name="Wibberg D."/>
            <person name="Bekel T."/>
            <person name="Blom J."/>
            <person name="Linke B."/>
            <person name="Neuweger H."/>
            <person name="Stiens M."/>
            <person name="Vorholter F.J."/>
            <person name="Weidner S."/>
            <person name="Goesmann A."/>
            <person name="Puhler A."/>
            <person name="Schluter A."/>
        </authorList>
    </citation>
    <scope>NUCLEOTIDE SEQUENCE [LARGE SCALE GENOMIC DNA]</scope>
    <source>
        <strain evidence="5 6">SM11</strain>
    </source>
</reference>
<dbReference type="Proteomes" id="UP000009045">
    <property type="component" value="Chromosome"/>
</dbReference>